<keyword evidence="2" id="KW-1185">Reference proteome</keyword>
<dbReference type="InterPro" id="IPR046525">
    <property type="entry name" value="DUF6702"/>
</dbReference>
<protein>
    <submittedName>
        <fullName evidence="1">Uncharacterized protein</fullName>
    </submittedName>
</protein>
<organism evidence="1 2">
    <name type="scientific">Mucilaginibacter glaciei</name>
    <dbReference type="NCBI Taxonomy" id="2772109"/>
    <lineage>
        <taxon>Bacteria</taxon>
        <taxon>Pseudomonadati</taxon>
        <taxon>Bacteroidota</taxon>
        <taxon>Sphingobacteriia</taxon>
        <taxon>Sphingobacteriales</taxon>
        <taxon>Sphingobacteriaceae</taxon>
        <taxon>Mucilaginibacter</taxon>
    </lineage>
</organism>
<proteinExistence type="predicted"/>
<dbReference type="EMBL" id="JACWMX010000001">
    <property type="protein sequence ID" value="MBD1391709.1"/>
    <property type="molecule type" value="Genomic_DNA"/>
</dbReference>
<evidence type="ECO:0000313" key="2">
    <source>
        <dbReference type="Proteomes" id="UP000619078"/>
    </source>
</evidence>
<dbReference type="Proteomes" id="UP000619078">
    <property type="component" value="Unassembled WGS sequence"/>
</dbReference>
<accession>A0A926NGL5</accession>
<name>A0A926NGL5_9SPHI</name>
<sequence length="174" mass="19735">MSAFLAKSLLYCYIFSSAFFVHKVHRANFHPLHVSTTDVSFNAQDGQMEVICTIFTDDFETALEKQFHTKADLNKADMHKAMDVLVKNYVDSHLQLKTGTAPLALNYLGFEINREAVNVFLESAKMTAPKRIDAEISLLQNVYDDQLNIVHMTVAGNRKSAKLDYPNKKITQVF</sequence>
<evidence type="ECO:0000313" key="1">
    <source>
        <dbReference type="EMBL" id="MBD1391709.1"/>
    </source>
</evidence>
<reference evidence="1" key="1">
    <citation type="submission" date="2020-09" db="EMBL/GenBank/DDBJ databases">
        <title>Novel species of Mucilaginibacter isolated from a glacier on the Tibetan Plateau.</title>
        <authorList>
            <person name="Liu Q."/>
            <person name="Xin Y.-H."/>
        </authorList>
    </citation>
    <scope>NUCLEOTIDE SEQUENCE</scope>
    <source>
        <strain evidence="1">ZB1P21</strain>
    </source>
</reference>
<dbReference type="RefSeq" id="WP_191159907.1">
    <property type="nucleotide sequence ID" value="NZ_JACWMX010000001.1"/>
</dbReference>
<gene>
    <name evidence="1" type="ORF">IDJ76_01235</name>
</gene>
<dbReference type="Pfam" id="PF20420">
    <property type="entry name" value="DUF6702"/>
    <property type="match status" value="1"/>
</dbReference>
<comment type="caution">
    <text evidence="1">The sequence shown here is derived from an EMBL/GenBank/DDBJ whole genome shotgun (WGS) entry which is preliminary data.</text>
</comment>
<dbReference type="AlphaFoldDB" id="A0A926NGL5"/>